<comment type="caution">
    <text evidence="2">The sequence shown here is derived from an EMBL/GenBank/DDBJ whole genome shotgun (WGS) entry which is preliminary data.</text>
</comment>
<proteinExistence type="predicted"/>
<keyword evidence="3" id="KW-1185">Reference proteome</keyword>
<gene>
    <name evidence="2" type="ORF">GCM10007049_24650</name>
</gene>
<dbReference type="CDD" id="cd03794">
    <property type="entry name" value="GT4_WbuB-like"/>
    <property type="match status" value="1"/>
</dbReference>
<dbReference type="SUPFAM" id="SSF53756">
    <property type="entry name" value="UDP-Glycosyltransferase/glycogen phosphorylase"/>
    <property type="match status" value="1"/>
</dbReference>
<organism evidence="2 3">
    <name type="scientific">Echinicola pacifica</name>
    <dbReference type="NCBI Taxonomy" id="346377"/>
    <lineage>
        <taxon>Bacteria</taxon>
        <taxon>Pseudomonadati</taxon>
        <taxon>Bacteroidota</taxon>
        <taxon>Cytophagia</taxon>
        <taxon>Cytophagales</taxon>
        <taxon>Cyclobacteriaceae</taxon>
        <taxon>Echinicola</taxon>
    </lineage>
</organism>
<dbReference type="Gene3D" id="3.40.50.2000">
    <property type="entry name" value="Glycogen Phosphorylase B"/>
    <property type="match status" value="2"/>
</dbReference>
<protein>
    <submittedName>
        <fullName evidence="2">Glycosyl transferase family 1</fullName>
    </submittedName>
</protein>
<sequence length="436" mass="49882">MDSPKKVLIITYYWPPSAGSGVQRWLKFTKFLPKFGWEPTIFTPENPDFNFTDESLLKDIAASTEVIRYPIWEPYNLFRFIKSKPKGQKVNPFSVVEKSHKSWFDRLSIWLRANLFIPDPRVFWVKPSVKFLEEYIKEHSIQAIITTSPPHSLHLIGRELKRKTGIPWIADFRDPWSGWGFYDSLPMSKKVKRQHQKLEKSVLQEASAVISVTPSFVREFTKNGGREVNLITNGFDKDDFAHDKSRISSQTPGFDLVHTGIINVFQNPIPLIQAFKKEFYAYRDPVRFIFVGTVTETVEEYIAGDTWLQEHVKVTGYVSHEEVFSYYRQASMLALILPEGKHSAGNIPGKIFEYMSTGKQIIGLGNPQGDASALICQSQTGLVFSPEDEVGLRNYLRAGFSGEARPNENIEIAQYSREYLTGKLADILDEQVHSLS</sequence>
<evidence type="ECO:0000313" key="3">
    <source>
        <dbReference type="Proteomes" id="UP000619457"/>
    </source>
</evidence>
<name>A0A918Q1P3_9BACT</name>
<evidence type="ECO:0000313" key="2">
    <source>
        <dbReference type="EMBL" id="GGZ30808.1"/>
    </source>
</evidence>
<dbReference type="PANTHER" id="PTHR45947">
    <property type="entry name" value="SULFOQUINOVOSYL TRANSFERASE SQD2"/>
    <property type="match status" value="1"/>
</dbReference>
<evidence type="ECO:0000259" key="1">
    <source>
        <dbReference type="Pfam" id="PF13579"/>
    </source>
</evidence>
<accession>A0A918Q1P3</accession>
<dbReference type="EMBL" id="BMWX01000004">
    <property type="protein sequence ID" value="GGZ30808.1"/>
    <property type="molecule type" value="Genomic_DNA"/>
</dbReference>
<dbReference type="Pfam" id="PF13579">
    <property type="entry name" value="Glyco_trans_4_4"/>
    <property type="match status" value="1"/>
</dbReference>
<keyword evidence="2" id="KW-0808">Transferase</keyword>
<reference evidence="2" key="2">
    <citation type="submission" date="2020-09" db="EMBL/GenBank/DDBJ databases">
        <authorList>
            <person name="Sun Q."/>
            <person name="Kim S."/>
        </authorList>
    </citation>
    <scope>NUCLEOTIDE SEQUENCE</scope>
    <source>
        <strain evidence="2">KCTC 12368</strain>
    </source>
</reference>
<dbReference type="RefSeq" id="WP_018474665.1">
    <property type="nucleotide sequence ID" value="NZ_BMWX01000004.1"/>
</dbReference>
<dbReference type="AlphaFoldDB" id="A0A918Q1P3"/>
<dbReference type="GO" id="GO:0016758">
    <property type="term" value="F:hexosyltransferase activity"/>
    <property type="evidence" value="ECO:0007669"/>
    <property type="project" value="TreeGrafter"/>
</dbReference>
<dbReference type="InterPro" id="IPR028098">
    <property type="entry name" value="Glyco_trans_4-like_N"/>
</dbReference>
<dbReference type="Pfam" id="PF13692">
    <property type="entry name" value="Glyco_trans_1_4"/>
    <property type="match status" value="1"/>
</dbReference>
<dbReference type="InterPro" id="IPR050194">
    <property type="entry name" value="Glycosyltransferase_grp1"/>
</dbReference>
<reference evidence="2" key="1">
    <citation type="journal article" date="2014" name="Int. J. Syst. Evol. Microbiol.">
        <title>Complete genome sequence of Corynebacterium casei LMG S-19264T (=DSM 44701T), isolated from a smear-ripened cheese.</title>
        <authorList>
            <consortium name="US DOE Joint Genome Institute (JGI-PGF)"/>
            <person name="Walter F."/>
            <person name="Albersmeier A."/>
            <person name="Kalinowski J."/>
            <person name="Ruckert C."/>
        </authorList>
    </citation>
    <scope>NUCLEOTIDE SEQUENCE</scope>
    <source>
        <strain evidence="2">KCTC 12368</strain>
    </source>
</reference>
<dbReference type="PANTHER" id="PTHR45947:SF3">
    <property type="entry name" value="SULFOQUINOVOSYL TRANSFERASE SQD2"/>
    <property type="match status" value="1"/>
</dbReference>
<feature type="domain" description="Glycosyltransferase subfamily 4-like N-terminal" evidence="1">
    <location>
        <begin position="132"/>
        <end position="231"/>
    </location>
</feature>
<dbReference type="Proteomes" id="UP000619457">
    <property type="component" value="Unassembled WGS sequence"/>
</dbReference>